<dbReference type="RefSeq" id="YP_009598768.1">
    <property type="nucleotide sequence ID" value="NC_041911.1"/>
</dbReference>
<protein>
    <submittedName>
        <fullName evidence="1">Uncharacterized protein</fullName>
    </submittedName>
</protein>
<dbReference type="EMBL" id="AP017924">
    <property type="protein sequence ID" value="BAW19049.1"/>
    <property type="molecule type" value="Genomic_DNA"/>
</dbReference>
<dbReference type="GeneID" id="40074470"/>
<evidence type="ECO:0000313" key="1">
    <source>
        <dbReference type="EMBL" id="BAW19049.1"/>
    </source>
</evidence>
<organism evidence="1 2">
    <name type="scientific">Ralstonia phage RP12</name>
    <dbReference type="NCBI Taxonomy" id="1923889"/>
    <lineage>
        <taxon>Viruses</taxon>
        <taxon>Duplodnaviria</taxon>
        <taxon>Heunggongvirae</taxon>
        <taxon>Uroviricota</taxon>
        <taxon>Caudoviricetes</taxon>
        <taxon>Chimalliviridae</taxon>
        <taxon>Ripduovirus</taxon>
        <taxon>Ripduovirus RP12</taxon>
    </lineage>
</organism>
<dbReference type="Proteomes" id="UP000222831">
    <property type="component" value="Segment"/>
</dbReference>
<dbReference type="KEGG" id="vg:40074470"/>
<evidence type="ECO:0000313" key="2">
    <source>
        <dbReference type="Proteomes" id="UP000222831"/>
    </source>
</evidence>
<name>A0A1L7N0Q3_9CAUD</name>
<reference evidence="1 2" key="1">
    <citation type="submission" date="2016-12" db="EMBL/GenBank/DDBJ databases">
        <title>Characterization of two jumbo phages RP12 and RP31 infecting the phytopathogen Ralstonia solanacearum.</title>
        <authorList>
            <person name="Kawasaki T."/>
            <person name="Yoshikawa G."/>
            <person name="Ogata H."/>
            <person name="Yamada T."/>
        </authorList>
    </citation>
    <scope>NUCLEOTIDE SEQUENCE [LARGE SCALE GENOMIC DNA]</scope>
    <source>
        <strain evidence="1 2">RP12</strain>
    </source>
</reference>
<proteinExistence type="predicted"/>
<keyword evidence="2" id="KW-1185">Reference proteome</keyword>
<sequence>MKTVFIKSGGYYETPGVAVSGAINDAFDFNVSQHCRSNALFMLDYVSREYRLSLTVASGDMKDAFARLDMDLITKAAEEHGFSYVGLVADEKAMMARPDEFLRDLSVVTVCKETGKFLDAKSGTALTGNNITPVIYCVKMADSTYAMILSQMANVMPSMVDNPKVGRDDMNVIVVNDGDAMRSQFVDVSFHGATKHFRNNDLVTGFAVFAWPNALIEVNIFKDTPLAAEFKKNFELEVDSSFDAKIVDGKVVIQMPPSCRTGYLSIKLKTTPLYEDVSSREIKEMLSFDFIVTVV</sequence>
<accession>A0A1L7N0Q3</accession>